<evidence type="ECO:0000313" key="1">
    <source>
        <dbReference type="EMBL" id="KKL15004.1"/>
    </source>
</evidence>
<sequence>DEHEYECVECGISLDVDGLCEDCRYEDCYNDMWDEVYIGEADFADPSGISALRAASQSNPRNLPCPNCGRENVLTPADKARGYQCDHCANEAEMGY</sequence>
<proteinExistence type="predicted"/>
<gene>
    <name evidence="1" type="ORF">LCGC14_2509990</name>
</gene>
<organism evidence="1">
    <name type="scientific">marine sediment metagenome</name>
    <dbReference type="NCBI Taxonomy" id="412755"/>
    <lineage>
        <taxon>unclassified sequences</taxon>
        <taxon>metagenomes</taxon>
        <taxon>ecological metagenomes</taxon>
    </lineage>
</organism>
<reference evidence="1" key="1">
    <citation type="journal article" date="2015" name="Nature">
        <title>Complex archaea that bridge the gap between prokaryotes and eukaryotes.</title>
        <authorList>
            <person name="Spang A."/>
            <person name="Saw J.H."/>
            <person name="Jorgensen S.L."/>
            <person name="Zaremba-Niedzwiedzka K."/>
            <person name="Martijn J."/>
            <person name="Lind A.E."/>
            <person name="van Eijk R."/>
            <person name="Schleper C."/>
            <person name="Guy L."/>
            <person name="Ettema T.J."/>
        </authorList>
    </citation>
    <scope>NUCLEOTIDE SEQUENCE</scope>
</reference>
<comment type="caution">
    <text evidence="1">The sequence shown here is derived from an EMBL/GenBank/DDBJ whole genome shotgun (WGS) entry which is preliminary data.</text>
</comment>
<dbReference type="EMBL" id="LAZR01040233">
    <property type="protein sequence ID" value="KKL15004.1"/>
    <property type="molecule type" value="Genomic_DNA"/>
</dbReference>
<protein>
    <submittedName>
        <fullName evidence="1">Uncharacterized protein</fullName>
    </submittedName>
</protein>
<dbReference type="AlphaFoldDB" id="A0A0F9AZE5"/>
<name>A0A0F9AZE5_9ZZZZ</name>
<accession>A0A0F9AZE5</accession>
<feature type="non-terminal residue" evidence="1">
    <location>
        <position position="1"/>
    </location>
</feature>